<dbReference type="SUPFAM" id="SSF52540">
    <property type="entry name" value="P-loop containing nucleoside triphosphate hydrolases"/>
    <property type="match status" value="1"/>
</dbReference>
<dbReference type="AlphaFoldDB" id="A0A923PIG0"/>
<dbReference type="Pfam" id="PF13173">
    <property type="entry name" value="AAA_14"/>
    <property type="match status" value="1"/>
</dbReference>
<dbReference type="EMBL" id="JACSIT010000104">
    <property type="protein sequence ID" value="MBC6994748.1"/>
    <property type="molecule type" value="Genomic_DNA"/>
</dbReference>
<dbReference type="InterPro" id="IPR025420">
    <property type="entry name" value="DUF4143"/>
</dbReference>
<evidence type="ECO:0000313" key="3">
    <source>
        <dbReference type="EMBL" id="MBC6994748.1"/>
    </source>
</evidence>
<keyword evidence="4" id="KW-1185">Reference proteome</keyword>
<organism evidence="3 4">
    <name type="scientific">Neolewinella lacunae</name>
    <dbReference type="NCBI Taxonomy" id="1517758"/>
    <lineage>
        <taxon>Bacteria</taxon>
        <taxon>Pseudomonadati</taxon>
        <taxon>Bacteroidota</taxon>
        <taxon>Saprospiria</taxon>
        <taxon>Saprospirales</taxon>
        <taxon>Lewinellaceae</taxon>
        <taxon>Neolewinella</taxon>
    </lineage>
</organism>
<dbReference type="InterPro" id="IPR027417">
    <property type="entry name" value="P-loop_NTPase"/>
</dbReference>
<dbReference type="RefSeq" id="WP_187466902.1">
    <property type="nucleotide sequence ID" value="NZ_JACSIT010000104.1"/>
</dbReference>
<dbReference type="Proteomes" id="UP000650081">
    <property type="component" value="Unassembled WGS sequence"/>
</dbReference>
<keyword evidence="3" id="KW-0547">Nucleotide-binding</keyword>
<evidence type="ECO:0000313" key="4">
    <source>
        <dbReference type="Proteomes" id="UP000650081"/>
    </source>
</evidence>
<evidence type="ECO:0000259" key="2">
    <source>
        <dbReference type="Pfam" id="PF13635"/>
    </source>
</evidence>
<dbReference type="PANTHER" id="PTHR33295:SF7">
    <property type="entry name" value="ATPASE"/>
    <property type="match status" value="1"/>
</dbReference>
<feature type="domain" description="DUF4143" evidence="2">
    <location>
        <begin position="220"/>
        <end position="384"/>
    </location>
</feature>
<comment type="caution">
    <text evidence="3">The sequence shown here is derived from an EMBL/GenBank/DDBJ whole genome shotgun (WGS) entry which is preliminary data.</text>
</comment>
<name>A0A923PIG0_9BACT</name>
<proteinExistence type="predicted"/>
<evidence type="ECO:0000259" key="1">
    <source>
        <dbReference type="Pfam" id="PF13173"/>
    </source>
</evidence>
<dbReference type="InterPro" id="IPR041682">
    <property type="entry name" value="AAA_14"/>
</dbReference>
<feature type="domain" description="AAA" evidence="1">
    <location>
        <begin position="20"/>
        <end position="153"/>
    </location>
</feature>
<protein>
    <submittedName>
        <fullName evidence="3">ATP-binding protein</fullName>
    </submittedName>
</protein>
<reference evidence="3" key="1">
    <citation type="submission" date="2020-08" db="EMBL/GenBank/DDBJ databases">
        <title>Lewinella bacteria from marine environments.</title>
        <authorList>
            <person name="Zhong Y."/>
        </authorList>
    </citation>
    <scope>NUCLEOTIDE SEQUENCE</scope>
    <source>
        <strain evidence="3">KCTC 42187</strain>
    </source>
</reference>
<keyword evidence="3" id="KW-0067">ATP-binding</keyword>
<accession>A0A923PIG0</accession>
<dbReference type="GO" id="GO:0005524">
    <property type="term" value="F:ATP binding"/>
    <property type="evidence" value="ECO:0007669"/>
    <property type="project" value="UniProtKB-KW"/>
</dbReference>
<dbReference type="Gene3D" id="3.40.50.300">
    <property type="entry name" value="P-loop containing nucleotide triphosphate hydrolases"/>
    <property type="match status" value="1"/>
</dbReference>
<dbReference type="PANTHER" id="PTHR33295">
    <property type="entry name" value="ATPASE"/>
    <property type="match status" value="1"/>
</dbReference>
<gene>
    <name evidence="3" type="ORF">H9S92_11270</name>
</gene>
<dbReference type="Pfam" id="PF13635">
    <property type="entry name" value="DUF4143"/>
    <property type="match status" value="1"/>
</dbReference>
<sequence length="452" mass="51470">MVYYRSAEKYLEQWAASRDRKPLLLRGARQVGKSTLVKKFSSHFEHYFELNLERDRTWVETFDKAADVESFLATLLLRNRISSLEGSTLLFIDEIQVSPRAIWMLRYFYEQRPDLHVIAAGSLLEFSLGDVKSFPVGRVQYYYLHPLTFAEFLAWQGEEGLLAVYQQVPIPEYATEILFEQYNRYLLIGGMPAVVKEFIESGSFGGLPGVYDSIWQSYLQDIEKYAETRKDRDILRFLLQAAPSEGGRITFNRFGGGSFSSREVGTAFRTLELTGVLSLIYPTSQLALPIVADRKKSPKLQLLDTGLLSHALGIQAELISLQDLQTVFNGRLVEHHLTQELAARAVLKDEKPCFWVRQNANASAEVDLVFSHGKYVLPVEIKSGPQGKLRSLHQFIERAPHGMAIRFLRNNYSIEQHVTVGGKPYTLMNLPYFLMGMIEAYAAHLVEVARPD</sequence>